<dbReference type="Pfam" id="PF00418">
    <property type="entry name" value="Tubulin-binding"/>
    <property type="match status" value="7"/>
</dbReference>
<evidence type="ECO:0000256" key="3">
    <source>
        <dbReference type="ARBA" id="ARBA00022553"/>
    </source>
</evidence>
<dbReference type="PANTHER" id="PTHR11501:SF18">
    <property type="entry name" value="MICROTUBULE-ASSOCIATED PROTEIN"/>
    <property type="match status" value="1"/>
</dbReference>
<name>A0A9Q1BYD1_HOLLE</name>
<dbReference type="EMBL" id="JAIZAY010000009">
    <property type="protein sequence ID" value="KAJ8035673.1"/>
    <property type="molecule type" value="Genomic_DNA"/>
</dbReference>
<feature type="compositionally biased region" description="Basic and acidic residues" evidence="7">
    <location>
        <begin position="77"/>
        <end position="92"/>
    </location>
</feature>
<sequence length="586" mass="62707">MDEPGSEDLISGDVNGRADINQNDADVTSMEVSSRKMLRNGDSEDDLVENGLPDSGTQDTDIAYKDGIQVSAAESASSKDDDPSLIERKVNEIFDIFDTGGASKPNPTPISDTSSSFSLGVEEPHQTGEDSISESAEISFEDHVAPMSSSATMDVGQQEPLAAPLDSSQSEPLESKEEDVQEVSVSDPISETKGDVSSHSVHEMSETQKSDMSKEVEKTEQEQKKEHEDSPAPSSPTPKPSGIPKRSGSPAKEAPDSLRNHKPESPRSKKTVKNPGPQKVDTTNVKARTVTQKSGYKPGGGNVKIMSEKKDYSNVKSRTNTGSRSASSKTSSGTESPRNKKETVVSPRSQSAQSKIGSMSNVKHSPGGGNVKILKKKEDYSKVSSRLGSMEKAHHKPGGGNVKIRSEKADFSKTAKSKIGSLENTAHTPRGGNVKIRSEKVVVKAKSRIGSLENADYTPKGGNVKILNEKVDFGKKAQSKVGSMDNVQHSPRGGDVKIESHKVDFKKNASPKIGSLKNASHQPGGGNVQILDEKLDFKEKAAPKVGSLNHTQHEPEGDNTEESANIVDENLNSEEDTTARADEVVS</sequence>
<feature type="compositionally biased region" description="Basic and acidic residues" evidence="7">
    <location>
        <begin position="577"/>
        <end position="586"/>
    </location>
</feature>
<evidence type="ECO:0000256" key="6">
    <source>
        <dbReference type="RuleBase" id="RU000686"/>
    </source>
</evidence>
<dbReference type="InterPro" id="IPR027324">
    <property type="entry name" value="MAP2/MAP4/Tau"/>
</dbReference>
<evidence type="ECO:0000313" key="8">
    <source>
        <dbReference type="EMBL" id="KAJ8035673.1"/>
    </source>
</evidence>
<keyword evidence="5 6" id="KW-0206">Cytoskeleton</keyword>
<feature type="compositionally biased region" description="Basic and acidic residues" evidence="7">
    <location>
        <begin position="492"/>
        <end position="507"/>
    </location>
</feature>
<dbReference type="GO" id="GO:0005874">
    <property type="term" value="C:microtubule"/>
    <property type="evidence" value="ECO:0007669"/>
    <property type="project" value="UniProtKB-KW"/>
</dbReference>
<feature type="compositionally biased region" description="Polar residues" evidence="7">
    <location>
        <begin position="20"/>
        <end position="32"/>
    </location>
</feature>
<feature type="compositionally biased region" description="Basic and acidic residues" evidence="7">
    <location>
        <begin position="404"/>
        <end position="413"/>
    </location>
</feature>
<dbReference type="GO" id="GO:0008017">
    <property type="term" value="F:microtubule binding"/>
    <property type="evidence" value="ECO:0007669"/>
    <property type="project" value="InterPro"/>
</dbReference>
<dbReference type="AlphaFoldDB" id="A0A9Q1BYD1"/>
<feature type="compositionally biased region" description="Polar residues" evidence="7">
    <location>
        <begin position="109"/>
        <end position="118"/>
    </location>
</feature>
<organism evidence="8 9">
    <name type="scientific">Holothuria leucospilota</name>
    <name type="common">Black long sea cucumber</name>
    <name type="synonym">Mertensiothuria leucospilota</name>
    <dbReference type="NCBI Taxonomy" id="206669"/>
    <lineage>
        <taxon>Eukaryota</taxon>
        <taxon>Metazoa</taxon>
        <taxon>Echinodermata</taxon>
        <taxon>Eleutherozoa</taxon>
        <taxon>Echinozoa</taxon>
        <taxon>Holothuroidea</taxon>
        <taxon>Aspidochirotacea</taxon>
        <taxon>Aspidochirotida</taxon>
        <taxon>Holothuriidae</taxon>
        <taxon>Holothuria</taxon>
    </lineage>
</organism>
<dbReference type="GO" id="GO:0031175">
    <property type="term" value="P:neuron projection development"/>
    <property type="evidence" value="ECO:0007669"/>
    <property type="project" value="TreeGrafter"/>
</dbReference>
<gene>
    <name evidence="8" type="ORF">HOLleu_19419</name>
</gene>
<feature type="compositionally biased region" description="Basic and acidic residues" evidence="7">
    <location>
        <begin position="531"/>
        <end position="542"/>
    </location>
</feature>
<comment type="subcellular location">
    <subcellularLocation>
        <location evidence="1 6">Cytoplasm</location>
        <location evidence="1 6">Cytoskeleton</location>
    </subcellularLocation>
</comment>
<keyword evidence="4" id="KW-0677">Repeat</keyword>
<accession>A0A9Q1BYD1</accession>
<dbReference type="GO" id="GO:0043005">
    <property type="term" value="C:neuron projection"/>
    <property type="evidence" value="ECO:0007669"/>
    <property type="project" value="TreeGrafter"/>
</dbReference>
<feature type="compositionally biased region" description="Low complexity" evidence="7">
    <location>
        <begin position="321"/>
        <end position="336"/>
    </location>
</feature>
<dbReference type="Proteomes" id="UP001152320">
    <property type="component" value="Chromosome 9"/>
</dbReference>
<protein>
    <recommendedName>
        <fullName evidence="6">Microtubule-associated protein</fullName>
    </recommendedName>
</protein>
<dbReference type="InterPro" id="IPR001084">
    <property type="entry name" value="MAP_tubulin-bd_rpt"/>
</dbReference>
<keyword evidence="3" id="KW-0597">Phosphoprotein</keyword>
<feature type="compositionally biased region" description="Basic and acidic residues" evidence="7">
    <location>
        <begin position="190"/>
        <end position="230"/>
    </location>
</feature>
<evidence type="ECO:0000256" key="5">
    <source>
        <dbReference type="ARBA" id="ARBA00023212"/>
    </source>
</evidence>
<keyword evidence="6" id="KW-0493">Microtubule</keyword>
<dbReference type="PROSITE" id="PS00229">
    <property type="entry name" value="TAU_MAP_1"/>
    <property type="match status" value="2"/>
</dbReference>
<dbReference type="GO" id="GO:0000226">
    <property type="term" value="P:microtubule cytoskeleton organization"/>
    <property type="evidence" value="ECO:0007669"/>
    <property type="project" value="TreeGrafter"/>
</dbReference>
<feature type="region of interest" description="Disordered" evidence="7">
    <location>
        <begin position="1"/>
        <end position="434"/>
    </location>
</feature>
<keyword evidence="9" id="KW-1185">Reference proteome</keyword>
<dbReference type="PANTHER" id="PTHR11501">
    <property type="entry name" value="MICROTUBULE-ASSOCIATED PROTEIN"/>
    <property type="match status" value="1"/>
</dbReference>
<reference evidence="8" key="1">
    <citation type="submission" date="2021-10" db="EMBL/GenBank/DDBJ databases">
        <title>Tropical sea cucumber genome reveals ecological adaptation and Cuvierian tubules defense mechanism.</title>
        <authorList>
            <person name="Chen T."/>
        </authorList>
    </citation>
    <scope>NUCLEOTIDE SEQUENCE</scope>
    <source>
        <strain evidence="8">Nanhai2018</strain>
        <tissue evidence="8">Muscle</tissue>
    </source>
</reference>
<feature type="compositionally biased region" description="Polar residues" evidence="7">
    <location>
        <begin position="280"/>
        <end position="294"/>
    </location>
</feature>
<evidence type="ECO:0000313" key="9">
    <source>
        <dbReference type="Proteomes" id="UP001152320"/>
    </source>
</evidence>
<evidence type="ECO:0000256" key="1">
    <source>
        <dbReference type="ARBA" id="ARBA00004245"/>
    </source>
</evidence>
<feature type="region of interest" description="Disordered" evidence="7">
    <location>
        <begin position="477"/>
        <end position="586"/>
    </location>
</feature>
<proteinExistence type="predicted"/>
<dbReference type="PROSITE" id="PS51491">
    <property type="entry name" value="TAU_MAP_2"/>
    <property type="match status" value="6"/>
</dbReference>
<feature type="compositionally biased region" description="Basic and acidic residues" evidence="7">
    <location>
        <begin position="253"/>
        <end position="267"/>
    </location>
</feature>
<evidence type="ECO:0000256" key="7">
    <source>
        <dbReference type="SAM" id="MobiDB-lite"/>
    </source>
</evidence>
<evidence type="ECO:0000256" key="4">
    <source>
        <dbReference type="ARBA" id="ARBA00022737"/>
    </source>
</evidence>
<keyword evidence="2 6" id="KW-0963">Cytoplasm</keyword>
<evidence type="ECO:0000256" key="2">
    <source>
        <dbReference type="ARBA" id="ARBA00022490"/>
    </source>
</evidence>
<dbReference type="OrthoDB" id="9378527at2759"/>
<feature type="compositionally biased region" description="Polar residues" evidence="7">
    <location>
        <begin position="346"/>
        <end position="363"/>
    </location>
</feature>
<comment type="caution">
    <text evidence="8">The sequence shown here is derived from an EMBL/GenBank/DDBJ whole genome shotgun (WGS) entry which is preliminary data.</text>
</comment>